<dbReference type="Gene3D" id="3.90.870.10">
    <property type="entry name" value="DHBP synthase"/>
    <property type="match status" value="1"/>
</dbReference>
<evidence type="ECO:0000313" key="14">
    <source>
        <dbReference type="Proteomes" id="UP000034753"/>
    </source>
</evidence>
<comment type="catalytic activity">
    <reaction evidence="11">
        <text>L-threonine + hydrogencarbonate + ATP = L-threonylcarbamoyladenylate + diphosphate + H2O</text>
        <dbReference type="Rhea" id="RHEA:36407"/>
        <dbReference type="ChEBI" id="CHEBI:15377"/>
        <dbReference type="ChEBI" id="CHEBI:17544"/>
        <dbReference type="ChEBI" id="CHEBI:30616"/>
        <dbReference type="ChEBI" id="CHEBI:33019"/>
        <dbReference type="ChEBI" id="CHEBI:57926"/>
        <dbReference type="ChEBI" id="CHEBI:73682"/>
        <dbReference type="EC" id="2.7.7.87"/>
    </reaction>
</comment>
<evidence type="ECO:0000256" key="7">
    <source>
        <dbReference type="ARBA" id="ARBA00022695"/>
    </source>
</evidence>
<gene>
    <name evidence="13" type="ORF">UU67_C0043G0016</name>
</gene>
<sequence length="201" mass="22175">MIKPEKFPSKTENNMQGQSPEDQIKKAIAVLQKGGIVIFPTDTVYGIGCCFDNQRAVNRLYQIKNTPKTQPFPVLVSTADQLRQYAQVTKQAENLIKKYWPGALTIVLQSKKSKNKIGFRMPDSALIKSIIDGVGEPIIGTSANFHGSDAPKSYEELDSGFIKLADFVLKGECQLGIESTVVDATTDMPKILRQGVVRLTK</sequence>
<dbReference type="GO" id="GO:0008033">
    <property type="term" value="P:tRNA processing"/>
    <property type="evidence" value="ECO:0007669"/>
    <property type="project" value="UniProtKB-KW"/>
</dbReference>
<reference evidence="13 14" key="1">
    <citation type="journal article" date="2015" name="Nature">
        <title>rRNA introns, odd ribosomes, and small enigmatic genomes across a large radiation of phyla.</title>
        <authorList>
            <person name="Brown C.T."/>
            <person name="Hug L.A."/>
            <person name="Thomas B.C."/>
            <person name="Sharon I."/>
            <person name="Castelle C.J."/>
            <person name="Singh A."/>
            <person name="Wilkins M.J."/>
            <person name="Williams K.H."/>
            <person name="Banfield J.F."/>
        </authorList>
    </citation>
    <scope>NUCLEOTIDE SEQUENCE [LARGE SCALE GENOMIC DNA]</scope>
</reference>
<evidence type="ECO:0000256" key="1">
    <source>
        <dbReference type="ARBA" id="ARBA00004496"/>
    </source>
</evidence>
<keyword evidence="4" id="KW-0963">Cytoplasm</keyword>
<dbReference type="SUPFAM" id="SSF55821">
    <property type="entry name" value="YrdC/RibB"/>
    <property type="match status" value="1"/>
</dbReference>
<comment type="similarity">
    <text evidence="2">Belongs to the SUA5 family.</text>
</comment>
<keyword evidence="9" id="KW-0067">ATP-binding</keyword>
<dbReference type="EMBL" id="LCBN01000043">
    <property type="protein sequence ID" value="KKS12742.1"/>
    <property type="molecule type" value="Genomic_DNA"/>
</dbReference>
<dbReference type="GO" id="GO:0000049">
    <property type="term" value="F:tRNA binding"/>
    <property type="evidence" value="ECO:0007669"/>
    <property type="project" value="TreeGrafter"/>
</dbReference>
<keyword evidence="5" id="KW-0808">Transferase</keyword>
<dbReference type="InterPro" id="IPR006070">
    <property type="entry name" value="Sua5-like_dom"/>
</dbReference>
<dbReference type="GO" id="GO:0006450">
    <property type="term" value="P:regulation of translational fidelity"/>
    <property type="evidence" value="ECO:0007669"/>
    <property type="project" value="TreeGrafter"/>
</dbReference>
<evidence type="ECO:0000256" key="9">
    <source>
        <dbReference type="ARBA" id="ARBA00022840"/>
    </source>
</evidence>
<protein>
    <recommendedName>
        <fullName evidence="10">L-threonylcarbamoyladenylate synthase</fullName>
        <ecNumber evidence="3">2.7.7.87</ecNumber>
    </recommendedName>
    <alternativeName>
        <fullName evidence="10">L-threonylcarbamoyladenylate synthase</fullName>
    </alternativeName>
</protein>
<proteinExistence type="inferred from homology"/>
<dbReference type="PANTHER" id="PTHR17490">
    <property type="entry name" value="SUA5"/>
    <property type="match status" value="1"/>
</dbReference>
<evidence type="ECO:0000256" key="2">
    <source>
        <dbReference type="ARBA" id="ARBA00007663"/>
    </source>
</evidence>
<comment type="caution">
    <text evidence="13">The sequence shown here is derived from an EMBL/GenBank/DDBJ whole genome shotgun (WGS) entry which is preliminary data.</text>
</comment>
<dbReference type="AlphaFoldDB" id="A0A0G0WKZ3"/>
<evidence type="ECO:0000256" key="11">
    <source>
        <dbReference type="ARBA" id="ARBA00048366"/>
    </source>
</evidence>
<dbReference type="PANTHER" id="PTHR17490:SF16">
    <property type="entry name" value="THREONYLCARBAMOYL-AMP SYNTHASE"/>
    <property type="match status" value="1"/>
</dbReference>
<evidence type="ECO:0000256" key="5">
    <source>
        <dbReference type="ARBA" id="ARBA00022679"/>
    </source>
</evidence>
<dbReference type="GO" id="GO:0003725">
    <property type="term" value="F:double-stranded RNA binding"/>
    <property type="evidence" value="ECO:0007669"/>
    <property type="project" value="InterPro"/>
</dbReference>
<dbReference type="Proteomes" id="UP000034753">
    <property type="component" value="Unassembled WGS sequence"/>
</dbReference>
<dbReference type="PROSITE" id="PS51163">
    <property type="entry name" value="YRDC"/>
    <property type="match status" value="1"/>
</dbReference>
<evidence type="ECO:0000256" key="10">
    <source>
        <dbReference type="ARBA" id="ARBA00029774"/>
    </source>
</evidence>
<keyword evidence="8" id="KW-0547">Nucleotide-binding</keyword>
<evidence type="ECO:0000256" key="3">
    <source>
        <dbReference type="ARBA" id="ARBA00012584"/>
    </source>
</evidence>
<feature type="domain" description="YrdC-like" evidence="12">
    <location>
        <begin position="21"/>
        <end position="197"/>
    </location>
</feature>
<evidence type="ECO:0000313" key="13">
    <source>
        <dbReference type="EMBL" id="KKS12742.1"/>
    </source>
</evidence>
<keyword evidence="7" id="KW-0548">Nucleotidyltransferase</keyword>
<comment type="subcellular location">
    <subcellularLocation>
        <location evidence="1">Cytoplasm</location>
    </subcellularLocation>
</comment>
<dbReference type="GO" id="GO:0005524">
    <property type="term" value="F:ATP binding"/>
    <property type="evidence" value="ECO:0007669"/>
    <property type="project" value="UniProtKB-KW"/>
</dbReference>
<evidence type="ECO:0000259" key="12">
    <source>
        <dbReference type="PROSITE" id="PS51163"/>
    </source>
</evidence>
<evidence type="ECO:0000256" key="8">
    <source>
        <dbReference type="ARBA" id="ARBA00022741"/>
    </source>
</evidence>
<name>A0A0G0WKZ3_9BACT</name>
<keyword evidence="6" id="KW-0819">tRNA processing</keyword>
<dbReference type="NCBIfam" id="TIGR00057">
    <property type="entry name" value="L-threonylcarbamoyladenylate synthase"/>
    <property type="match status" value="1"/>
</dbReference>
<dbReference type="InterPro" id="IPR017945">
    <property type="entry name" value="DHBP_synth_RibB-like_a/b_dom"/>
</dbReference>
<accession>A0A0G0WKZ3</accession>
<dbReference type="Pfam" id="PF01300">
    <property type="entry name" value="Sua5_yciO_yrdC"/>
    <property type="match status" value="1"/>
</dbReference>
<evidence type="ECO:0000256" key="6">
    <source>
        <dbReference type="ARBA" id="ARBA00022694"/>
    </source>
</evidence>
<dbReference type="InterPro" id="IPR050156">
    <property type="entry name" value="TC-AMP_synthase_SUA5"/>
</dbReference>
<evidence type="ECO:0000256" key="4">
    <source>
        <dbReference type="ARBA" id="ARBA00022490"/>
    </source>
</evidence>
<dbReference type="EC" id="2.7.7.87" evidence="3"/>
<organism evidence="13 14">
    <name type="scientific">Candidatus Daviesbacteria bacterium GW2011_GWB1_41_5</name>
    <dbReference type="NCBI Taxonomy" id="1618429"/>
    <lineage>
        <taxon>Bacteria</taxon>
        <taxon>Candidatus Daviesiibacteriota</taxon>
    </lineage>
</organism>
<dbReference type="GO" id="GO:0005737">
    <property type="term" value="C:cytoplasm"/>
    <property type="evidence" value="ECO:0007669"/>
    <property type="project" value="UniProtKB-SubCell"/>
</dbReference>
<dbReference type="GO" id="GO:0061710">
    <property type="term" value="F:L-threonylcarbamoyladenylate synthase"/>
    <property type="evidence" value="ECO:0007669"/>
    <property type="project" value="UniProtKB-EC"/>
</dbReference>